<gene>
    <name evidence="7" type="ORF">C1N32_07325</name>
    <name evidence="6" type="ORF">C1O25_08085</name>
</gene>
<dbReference type="InterPro" id="IPR018060">
    <property type="entry name" value="HTH_AraC"/>
</dbReference>
<dbReference type="OrthoDB" id="9809338at2"/>
<reference evidence="8 9" key="1">
    <citation type="submission" date="2018-01" db="EMBL/GenBank/DDBJ databases">
        <title>Draft genome sequences of six Vibrio diazotrophicus strains isolated from deep-sea sediments of the Baltic Sea.</title>
        <authorList>
            <person name="Castillo D."/>
            <person name="Vandieken V."/>
            <person name="Chiang O."/>
            <person name="Middelboe M."/>
        </authorList>
    </citation>
    <scope>NUCLEOTIDE SEQUENCE [LARGE SCALE GENOMIC DNA]</scope>
    <source>
        <strain evidence="7 8">60.27F</strain>
        <strain evidence="6 9">65.10M</strain>
    </source>
</reference>
<dbReference type="InterPro" id="IPR018062">
    <property type="entry name" value="HTH_AraC-typ_CS"/>
</dbReference>
<dbReference type="SUPFAM" id="SSF46689">
    <property type="entry name" value="Homeodomain-like"/>
    <property type="match status" value="1"/>
</dbReference>
<keyword evidence="1" id="KW-0805">Transcription regulation</keyword>
<dbReference type="InterPro" id="IPR014710">
    <property type="entry name" value="RmlC-like_jellyroll"/>
</dbReference>
<organism evidence="7 8">
    <name type="scientific">Vibrio diazotrophicus</name>
    <dbReference type="NCBI Taxonomy" id="685"/>
    <lineage>
        <taxon>Bacteria</taxon>
        <taxon>Pseudomonadati</taxon>
        <taxon>Pseudomonadota</taxon>
        <taxon>Gammaproteobacteria</taxon>
        <taxon>Vibrionales</taxon>
        <taxon>Vibrionaceae</taxon>
        <taxon>Vibrio</taxon>
    </lineage>
</organism>
<dbReference type="PROSITE" id="PS00041">
    <property type="entry name" value="HTH_ARAC_FAMILY_1"/>
    <property type="match status" value="1"/>
</dbReference>
<evidence type="ECO:0000259" key="5">
    <source>
        <dbReference type="PROSITE" id="PS01124"/>
    </source>
</evidence>
<evidence type="ECO:0000256" key="2">
    <source>
        <dbReference type="ARBA" id="ARBA00023125"/>
    </source>
</evidence>
<comment type="caution">
    <text evidence="7">The sequence shown here is derived from an EMBL/GenBank/DDBJ whole genome shotgun (WGS) entry which is preliminary data.</text>
</comment>
<keyword evidence="2" id="KW-0238">DNA-binding</keyword>
<dbReference type="EMBL" id="POSK01000004">
    <property type="protein sequence ID" value="PNI05192.1"/>
    <property type="molecule type" value="Genomic_DNA"/>
</dbReference>
<dbReference type="AlphaFoldDB" id="A0A2J8I3R9"/>
<keyword evidence="3" id="KW-0010">Activator</keyword>
<keyword evidence="9" id="KW-1185">Reference proteome</keyword>
<evidence type="ECO:0000313" key="6">
    <source>
        <dbReference type="EMBL" id="PNI01479.1"/>
    </source>
</evidence>
<dbReference type="PANTHER" id="PTHR46796:SF2">
    <property type="entry name" value="TRANSCRIPTIONAL REGULATORY PROTEIN"/>
    <property type="match status" value="1"/>
</dbReference>
<dbReference type="Gene3D" id="1.10.10.60">
    <property type="entry name" value="Homeodomain-like"/>
    <property type="match status" value="1"/>
</dbReference>
<dbReference type="InterPro" id="IPR037923">
    <property type="entry name" value="HTH-like"/>
</dbReference>
<dbReference type="Proteomes" id="UP000236547">
    <property type="component" value="Unassembled WGS sequence"/>
</dbReference>
<dbReference type="EMBL" id="POSM01000008">
    <property type="protein sequence ID" value="PNI01479.1"/>
    <property type="molecule type" value="Genomic_DNA"/>
</dbReference>
<evidence type="ECO:0000313" key="9">
    <source>
        <dbReference type="Proteomes" id="UP000236547"/>
    </source>
</evidence>
<accession>A0A2J8I3R9</accession>
<evidence type="ECO:0000256" key="3">
    <source>
        <dbReference type="ARBA" id="ARBA00023159"/>
    </source>
</evidence>
<dbReference type="GO" id="GO:0003700">
    <property type="term" value="F:DNA-binding transcription factor activity"/>
    <property type="evidence" value="ECO:0007669"/>
    <property type="project" value="InterPro"/>
</dbReference>
<dbReference type="PANTHER" id="PTHR46796">
    <property type="entry name" value="HTH-TYPE TRANSCRIPTIONAL ACTIVATOR RHAS-RELATED"/>
    <property type="match status" value="1"/>
</dbReference>
<dbReference type="SUPFAM" id="SSF51215">
    <property type="entry name" value="Regulatory protein AraC"/>
    <property type="match status" value="1"/>
</dbReference>
<dbReference type="Proteomes" id="UP000236449">
    <property type="component" value="Unassembled WGS sequence"/>
</dbReference>
<dbReference type="Gene3D" id="2.60.120.10">
    <property type="entry name" value="Jelly Rolls"/>
    <property type="match status" value="1"/>
</dbReference>
<evidence type="ECO:0000256" key="1">
    <source>
        <dbReference type="ARBA" id="ARBA00023015"/>
    </source>
</evidence>
<dbReference type="Pfam" id="PF02311">
    <property type="entry name" value="AraC_binding"/>
    <property type="match status" value="1"/>
</dbReference>
<dbReference type="InterPro" id="IPR050204">
    <property type="entry name" value="AraC_XylS_family_regulators"/>
</dbReference>
<evidence type="ECO:0000256" key="4">
    <source>
        <dbReference type="ARBA" id="ARBA00023163"/>
    </source>
</evidence>
<dbReference type="SMART" id="SM00342">
    <property type="entry name" value="HTH_ARAC"/>
    <property type="match status" value="1"/>
</dbReference>
<dbReference type="Pfam" id="PF12833">
    <property type="entry name" value="HTH_18"/>
    <property type="match status" value="1"/>
</dbReference>
<feature type="domain" description="HTH araC/xylS-type" evidence="5">
    <location>
        <begin position="175"/>
        <end position="276"/>
    </location>
</feature>
<sequence length="284" mass="32471">MEWSAVAETVRDVNQRFWKNKDIPYLTFRTTCNSTQSYKAHSHCELSIGIIESGETRLSLPNGNIVLKKGDIILIEPNIVHACNPVGNKPRSYHMLYLDDEWCRKVLSKFYGYEVTRYYCEQKLQTAIEGDDNLSGLIFKLLDQPSQSVVTEVESRLLNLVSRYCMPQTHNDDENELVGQLRERLLQDIACAPSLDLVSQELGRPKETLIRLFKKQLGITPKSFLNNSRIEKAKILLKSGMNIVDVAAEVGFSDQSQLHRTFVNYTASTPRQYQQVTSIFDNNC</sequence>
<evidence type="ECO:0000313" key="7">
    <source>
        <dbReference type="EMBL" id="PNI05192.1"/>
    </source>
</evidence>
<name>A0A2J8I3R9_VIBDI</name>
<dbReference type="GO" id="GO:0043565">
    <property type="term" value="F:sequence-specific DNA binding"/>
    <property type="evidence" value="ECO:0007669"/>
    <property type="project" value="InterPro"/>
</dbReference>
<proteinExistence type="predicted"/>
<dbReference type="PROSITE" id="PS01124">
    <property type="entry name" value="HTH_ARAC_FAMILY_2"/>
    <property type="match status" value="1"/>
</dbReference>
<keyword evidence="4" id="KW-0804">Transcription</keyword>
<evidence type="ECO:0000313" key="8">
    <source>
        <dbReference type="Proteomes" id="UP000236449"/>
    </source>
</evidence>
<dbReference type="InterPro" id="IPR009057">
    <property type="entry name" value="Homeodomain-like_sf"/>
</dbReference>
<dbReference type="InterPro" id="IPR003313">
    <property type="entry name" value="AraC-bd"/>
</dbReference>
<protein>
    <submittedName>
        <fullName evidence="7">AraC family transcriptional regulator</fullName>
    </submittedName>
</protein>